<evidence type="ECO:0000313" key="1">
    <source>
        <dbReference type="EMBL" id="MBZ5488839.1"/>
    </source>
</evidence>
<protein>
    <submittedName>
        <fullName evidence="1">Type I-F CRISPR-associated protein Csy1</fullName>
    </submittedName>
</protein>
<sequence>MTEPPYQPPSLKALIHGFIQNRFATKTEKVTPDDPVYLKLQEQFAPPTWLADAARRVSQLQVVTHSLKAVHPDAKGTNLYVEPGSLDRGNLVGSHCLPSDFQGDVVGNAAALDVYKFLKLEWQGRSLLERALDHDSELIEALSDNQDEAQEWTRAFANIVEPKGTPSSHARGKQVYWLVGDEPAENDGYHLLAPLYATALTHPFHARLSEARFGEHAKTGRKARREGAAFEGGYSDYLNLAVQKLGGTKPQNISQLNSERGGQNYLLASLPPNWKSREITPPMREAFRSFKRRPDVWKTLDELKRFLETDPNSNMHTRDLRDDYVTVLIDELMLFTFDMHTLAPGWTTDKKCELVEEEQFWLDPGRAHQDADFDQARRQSNWHEVISDRAASWFNRELGYKSSLSMGDTEHAYWEKQVGAVVQNFRRQLDDLQDALRDDDDNLPGEPS</sequence>
<evidence type="ECO:0000313" key="2">
    <source>
        <dbReference type="Proteomes" id="UP001319846"/>
    </source>
</evidence>
<dbReference type="EMBL" id="JABYQT010000012">
    <property type="protein sequence ID" value="MBZ5488839.1"/>
    <property type="molecule type" value="Genomic_DNA"/>
</dbReference>
<comment type="caution">
    <text evidence="1">The sequence shown here is derived from an EMBL/GenBank/DDBJ whole genome shotgun (WGS) entry which is preliminary data.</text>
</comment>
<dbReference type="Proteomes" id="UP001319846">
    <property type="component" value="Unassembled WGS sequence"/>
</dbReference>
<accession>A0ACC5VYL9</accession>
<proteinExistence type="predicted"/>
<reference evidence="1" key="1">
    <citation type="submission" date="2020-06" db="EMBL/GenBank/DDBJ databases">
        <title>Whole Genome Sequence of Halomonas aquamarina MB598.</title>
        <authorList>
            <person name="Pervaiz M."/>
            <person name="Fariq A."/>
            <person name="Yasmin A."/>
            <person name="Welch M."/>
        </authorList>
    </citation>
    <scope>NUCLEOTIDE SEQUENCE</scope>
    <source>
        <strain evidence="1">MB598</strain>
    </source>
</reference>
<organism evidence="1 2">
    <name type="scientific">Vreelandella aquamarina</name>
    <dbReference type="NCBI Taxonomy" id="77097"/>
    <lineage>
        <taxon>Bacteria</taxon>
        <taxon>Pseudomonadati</taxon>
        <taxon>Pseudomonadota</taxon>
        <taxon>Gammaproteobacteria</taxon>
        <taxon>Oceanospirillales</taxon>
        <taxon>Halomonadaceae</taxon>
        <taxon>Vreelandella</taxon>
    </lineage>
</organism>
<name>A0ACC5VYL9_9GAMM</name>
<keyword evidence="2" id="KW-1185">Reference proteome</keyword>
<gene>
    <name evidence="1" type="primary">csy1</name>
    <name evidence="1" type="ORF">HW452_15040</name>
</gene>